<dbReference type="InterPro" id="IPR036890">
    <property type="entry name" value="HATPase_C_sf"/>
</dbReference>
<evidence type="ECO:0000256" key="5">
    <source>
        <dbReference type="ARBA" id="ARBA00022679"/>
    </source>
</evidence>
<keyword evidence="16" id="KW-1185">Reference proteome</keyword>
<dbReference type="InterPro" id="IPR003660">
    <property type="entry name" value="HAMP_dom"/>
</dbReference>
<evidence type="ECO:0000256" key="12">
    <source>
        <dbReference type="SAM" id="Phobius"/>
    </source>
</evidence>
<dbReference type="Gene3D" id="3.30.565.10">
    <property type="entry name" value="Histidine kinase-like ATPase, C-terminal domain"/>
    <property type="match status" value="1"/>
</dbReference>
<keyword evidence="9" id="KW-0902">Two-component regulatory system</keyword>
<evidence type="ECO:0000256" key="6">
    <source>
        <dbReference type="ARBA" id="ARBA00022692"/>
    </source>
</evidence>
<evidence type="ECO:0000256" key="9">
    <source>
        <dbReference type="ARBA" id="ARBA00023012"/>
    </source>
</evidence>
<evidence type="ECO:0000313" key="16">
    <source>
        <dbReference type="Proteomes" id="UP001500063"/>
    </source>
</evidence>
<keyword evidence="6 12" id="KW-0812">Transmembrane</keyword>
<evidence type="ECO:0000256" key="4">
    <source>
        <dbReference type="ARBA" id="ARBA00022553"/>
    </source>
</evidence>
<dbReference type="SMART" id="SM00387">
    <property type="entry name" value="HATPase_c"/>
    <property type="match status" value="1"/>
</dbReference>
<dbReference type="InterPro" id="IPR003594">
    <property type="entry name" value="HATPase_dom"/>
</dbReference>
<dbReference type="Pfam" id="PF02518">
    <property type="entry name" value="HATPase_c"/>
    <property type="match status" value="1"/>
</dbReference>
<dbReference type="RefSeq" id="WP_344121836.1">
    <property type="nucleotide sequence ID" value="NZ_BAAABW010000026.1"/>
</dbReference>
<keyword evidence="4" id="KW-0597">Phosphoprotein</keyword>
<dbReference type="PROSITE" id="PS50885">
    <property type="entry name" value="HAMP"/>
    <property type="match status" value="1"/>
</dbReference>
<comment type="subcellular location">
    <subcellularLocation>
        <location evidence="2">Cell membrane</location>
    </subcellularLocation>
</comment>
<reference evidence="16" key="1">
    <citation type="journal article" date="2019" name="Int. J. Syst. Evol. Microbiol.">
        <title>The Global Catalogue of Microorganisms (GCM) 10K type strain sequencing project: providing services to taxonomists for standard genome sequencing and annotation.</title>
        <authorList>
            <consortium name="The Broad Institute Genomics Platform"/>
            <consortium name="The Broad Institute Genome Sequencing Center for Infectious Disease"/>
            <person name="Wu L."/>
            <person name="Ma J."/>
        </authorList>
    </citation>
    <scope>NUCLEOTIDE SEQUENCE [LARGE SCALE GENOMIC DNA]</scope>
    <source>
        <strain evidence="16">JCM 4565</strain>
    </source>
</reference>
<dbReference type="InterPro" id="IPR003661">
    <property type="entry name" value="HisK_dim/P_dom"/>
</dbReference>
<dbReference type="Gene3D" id="1.10.287.130">
    <property type="match status" value="1"/>
</dbReference>
<feature type="domain" description="Histidine kinase" evidence="13">
    <location>
        <begin position="250"/>
        <end position="459"/>
    </location>
</feature>
<dbReference type="SUPFAM" id="SSF55874">
    <property type="entry name" value="ATPase domain of HSP90 chaperone/DNA topoisomerase II/histidine kinase"/>
    <property type="match status" value="1"/>
</dbReference>
<evidence type="ECO:0000256" key="2">
    <source>
        <dbReference type="ARBA" id="ARBA00004236"/>
    </source>
</evidence>
<feature type="domain" description="HAMP" evidence="14">
    <location>
        <begin position="189"/>
        <end position="242"/>
    </location>
</feature>
<evidence type="ECO:0000256" key="11">
    <source>
        <dbReference type="SAM" id="MobiDB-lite"/>
    </source>
</evidence>
<keyword evidence="5" id="KW-0808">Transferase</keyword>
<dbReference type="InterPro" id="IPR004358">
    <property type="entry name" value="Sig_transdc_His_kin-like_C"/>
</dbReference>
<protein>
    <recommendedName>
        <fullName evidence="3">histidine kinase</fullName>
        <ecNumber evidence="3">2.7.13.3</ecNumber>
    </recommendedName>
</protein>
<evidence type="ECO:0000259" key="13">
    <source>
        <dbReference type="PROSITE" id="PS50109"/>
    </source>
</evidence>
<keyword evidence="10 12" id="KW-0472">Membrane</keyword>
<feature type="transmembrane region" description="Helical" evidence="12">
    <location>
        <begin position="21"/>
        <end position="45"/>
    </location>
</feature>
<dbReference type="EC" id="2.7.13.3" evidence="3"/>
<accession>A0ABP3HIS6</accession>
<dbReference type="EMBL" id="BAAABW010000026">
    <property type="protein sequence ID" value="GAA0369653.1"/>
    <property type="molecule type" value="Genomic_DNA"/>
</dbReference>
<dbReference type="Pfam" id="PF00512">
    <property type="entry name" value="HisKA"/>
    <property type="match status" value="1"/>
</dbReference>
<evidence type="ECO:0000256" key="10">
    <source>
        <dbReference type="ARBA" id="ARBA00023136"/>
    </source>
</evidence>
<name>A0ABP3HIS6_9ACTN</name>
<evidence type="ECO:0000313" key="15">
    <source>
        <dbReference type="EMBL" id="GAA0369653.1"/>
    </source>
</evidence>
<keyword evidence="8 12" id="KW-1133">Transmembrane helix</keyword>
<evidence type="ECO:0000259" key="14">
    <source>
        <dbReference type="PROSITE" id="PS50885"/>
    </source>
</evidence>
<dbReference type="Pfam" id="PF00672">
    <property type="entry name" value="HAMP"/>
    <property type="match status" value="1"/>
</dbReference>
<feature type="transmembrane region" description="Helical" evidence="12">
    <location>
        <begin position="165"/>
        <end position="183"/>
    </location>
</feature>
<proteinExistence type="predicted"/>
<comment type="caution">
    <text evidence="15">The sequence shown here is derived from an EMBL/GenBank/DDBJ whole genome shotgun (WGS) entry which is preliminary data.</text>
</comment>
<organism evidence="15 16">
    <name type="scientific">Streptomyces blastmyceticus</name>
    <dbReference type="NCBI Taxonomy" id="68180"/>
    <lineage>
        <taxon>Bacteria</taxon>
        <taxon>Bacillati</taxon>
        <taxon>Actinomycetota</taxon>
        <taxon>Actinomycetes</taxon>
        <taxon>Kitasatosporales</taxon>
        <taxon>Streptomycetaceae</taxon>
        <taxon>Streptomyces</taxon>
    </lineage>
</organism>
<dbReference type="GO" id="GO:0016301">
    <property type="term" value="F:kinase activity"/>
    <property type="evidence" value="ECO:0007669"/>
    <property type="project" value="UniProtKB-KW"/>
</dbReference>
<dbReference type="CDD" id="cd00082">
    <property type="entry name" value="HisKA"/>
    <property type="match status" value="1"/>
</dbReference>
<sequence length="459" mass="48650">MNAFAPGRWWRRVRPGTLRGRLALLALVTTAVWVVLLTCAFNVVLSGRLRAEADDLLRTRAEAAAATVHVGPDRSLTVREPADDRALDTGIWIYQGSRALEQPSATERDRRRADGLAGRGRAFAETTGPAPTRLYALPVLAEGRQVGTVVSAVGLDPYRHTARSALVGSIGLALLLLAGVYLMTRAVVGRALRPVAAMSRQAARWSGHDTDRRFGDTPRPAELGALAGNLDELLDRLAAVLRHERQLSAELSHELRTPLARITAETDWLLARSRDPAQQKAGLEAISAGADRMRTICETLLSDARARTSEAPGRCALGALARDLAARAAHELPAAPPVTVRLADEESALTAGVSPAVAERILAPLLDNARRYAAGHIALECSARPEGVRVVVADDGPGVPDGAREAVFEPGHRAHPADGHDGAGLGLPLARRLARAAGGELTLEPAARGARFVVTLPPG</sequence>
<dbReference type="Proteomes" id="UP001500063">
    <property type="component" value="Unassembled WGS sequence"/>
</dbReference>
<dbReference type="PRINTS" id="PR00344">
    <property type="entry name" value="BCTRLSENSOR"/>
</dbReference>
<dbReference type="PROSITE" id="PS50109">
    <property type="entry name" value="HIS_KIN"/>
    <property type="match status" value="1"/>
</dbReference>
<dbReference type="SUPFAM" id="SSF47384">
    <property type="entry name" value="Homodimeric domain of signal transducing histidine kinase"/>
    <property type="match status" value="1"/>
</dbReference>
<dbReference type="Gene3D" id="6.10.340.10">
    <property type="match status" value="1"/>
</dbReference>
<dbReference type="PANTHER" id="PTHR45436:SF5">
    <property type="entry name" value="SENSOR HISTIDINE KINASE TRCS"/>
    <property type="match status" value="1"/>
</dbReference>
<dbReference type="InterPro" id="IPR050428">
    <property type="entry name" value="TCS_sensor_his_kinase"/>
</dbReference>
<comment type="catalytic activity">
    <reaction evidence="1">
        <text>ATP + protein L-histidine = ADP + protein N-phospho-L-histidine.</text>
        <dbReference type="EC" id="2.7.13.3"/>
    </reaction>
</comment>
<evidence type="ECO:0000256" key="1">
    <source>
        <dbReference type="ARBA" id="ARBA00000085"/>
    </source>
</evidence>
<dbReference type="PANTHER" id="PTHR45436">
    <property type="entry name" value="SENSOR HISTIDINE KINASE YKOH"/>
    <property type="match status" value="1"/>
</dbReference>
<dbReference type="SMART" id="SM00388">
    <property type="entry name" value="HisKA"/>
    <property type="match status" value="1"/>
</dbReference>
<evidence type="ECO:0000256" key="8">
    <source>
        <dbReference type="ARBA" id="ARBA00022989"/>
    </source>
</evidence>
<evidence type="ECO:0000256" key="7">
    <source>
        <dbReference type="ARBA" id="ARBA00022777"/>
    </source>
</evidence>
<keyword evidence="7 15" id="KW-0418">Kinase</keyword>
<dbReference type="SMART" id="SM00304">
    <property type="entry name" value="HAMP"/>
    <property type="match status" value="1"/>
</dbReference>
<gene>
    <name evidence="15" type="ORF">GCM10010319_54490</name>
</gene>
<feature type="region of interest" description="Disordered" evidence="11">
    <location>
        <begin position="102"/>
        <end position="122"/>
    </location>
</feature>
<dbReference type="InterPro" id="IPR005467">
    <property type="entry name" value="His_kinase_dom"/>
</dbReference>
<evidence type="ECO:0000256" key="3">
    <source>
        <dbReference type="ARBA" id="ARBA00012438"/>
    </source>
</evidence>
<dbReference type="InterPro" id="IPR036097">
    <property type="entry name" value="HisK_dim/P_sf"/>
</dbReference>
<dbReference type="CDD" id="cd00075">
    <property type="entry name" value="HATPase"/>
    <property type="match status" value="1"/>
</dbReference>